<feature type="domain" description="HEPN" evidence="1">
    <location>
        <begin position="128"/>
        <end position="248"/>
    </location>
</feature>
<dbReference type="InterPro" id="IPR043519">
    <property type="entry name" value="NT_sf"/>
</dbReference>
<dbReference type="CDD" id="cd05403">
    <property type="entry name" value="NT_KNTase_like"/>
    <property type="match status" value="1"/>
</dbReference>
<dbReference type="SUPFAM" id="SSF81593">
    <property type="entry name" value="Nucleotidyltransferase substrate binding subunit/domain"/>
    <property type="match status" value="1"/>
</dbReference>
<dbReference type="SUPFAM" id="SSF81301">
    <property type="entry name" value="Nucleotidyltransferase"/>
    <property type="match status" value="1"/>
</dbReference>
<dbReference type="PANTHER" id="PTHR33933">
    <property type="entry name" value="NUCLEOTIDYLTRANSFERASE"/>
    <property type="match status" value="1"/>
</dbReference>
<dbReference type="Proteomes" id="UP000751614">
    <property type="component" value="Unassembled WGS sequence"/>
</dbReference>
<reference evidence="2 3" key="1">
    <citation type="submission" date="2019-05" db="EMBL/GenBank/DDBJ databases">
        <title>Flagellimonas sp. AsT0115, sp. nov., isolated from a marine red algae, Asparagopsis taxiformis.</title>
        <authorList>
            <person name="Kim J."/>
            <person name="Jeong S.E."/>
            <person name="Jeon C.O."/>
        </authorList>
    </citation>
    <scope>NUCLEOTIDE SEQUENCE [LARGE SCALE GENOMIC DNA]</scope>
    <source>
        <strain evidence="2 3">AsT0115</strain>
    </source>
</reference>
<dbReference type="Pfam" id="PF05168">
    <property type="entry name" value="HEPN"/>
    <property type="match status" value="1"/>
</dbReference>
<accession>A0ABY2WLT0</accession>
<protein>
    <submittedName>
        <fullName evidence="2">HEPN domain-containing protein</fullName>
    </submittedName>
</protein>
<keyword evidence="3" id="KW-1185">Reference proteome</keyword>
<dbReference type="InterPro" id="IPR007842">
    <property type="entry name" value="HEPN_dom"/>
</dbReference>
<dbReference type="EMBL" id="VCNI01000002">
    <property type="protein sequence ID" value="TMU55796.1"/>
    <property type="molecule type" value="Genomic_DNA"/>
</dbReference>
<name>A0ABY2WLT0_9FLAO</name>
<sequence>MVILFGSHARGNWVEDKYVEKGITYEYRSDFDLLVVLTHEDLKQKFRIEGRVKQELVDTGKVTTPVSLIFHGIKQLNASLSQGNYFFKDIKEEGIVLYDSQKFKLANPKKLTAEQYRQKTQDHFDQWFTSASEFLETFEFEMSKERFPKAAFELHQATERFYTTILLVFTDYRPKDHNLETLGIKVEMCDARFAVFPKTTDEEKHLFELLKRAYIDARYKMDEYQITKAELEYLAERVNELKQLTEEICGVKIGEIGGKQ</sequence>
<dbReference type="SMART" id="SM00748">
    <property type="entry name" value="HEPN"/>
    <property type="match status" value="1"/>
</dbReference>
<proteinExistence type="predicted"/>
<dbReference type="Gene3D" id="3.30.460.10">
    <property type="entry name" value="Beta Polymerase, domain 2"/>
    <property type="match status" value="1"/>
</dbReference>
<comment type="caution">
    <text evidence="2">The sequence shown here is derived from an EMBL/GenBank/DDBJ whole genome shotgun (WGS) entry which is preliminary data.</text>
</comment>
<evidence type="ECO:0000313" key="2">
    <source>
        <dbReference type="EMBL" id="TMU55796.1"/>
    </source>
</evidence>
<organism evidence="2 3">
    <name type="scientific">Flagellimonas algicola</name>
    <dbReference type="NCBI Taxonomy" id="2583815"/>
    <lineage>
        <taxon>Bacteria</taxon>
        <taxon>Pseudomonadati</taxon>
        <taxon>Bacteroidota</taxon>
        <taxon>Flavobacteriia</taxon>
        <taxon>Flavobacteriales</taxon>
        <taxon>Flavobacteriaceae</taxon>
        <taxon>Flagellimonas</taxon>
    </lineage>
</organism>
<dbReference type="Gene3D" id="1.20.120.330">
    <property type="entry name" value="Nucleotidyltransferases domain 2"/>
    <property type="match status" value="1"/>
</dbReference>
<dbReference type="PROSITE" id="PS50910">
    <property type="entry name" value="HEPN"/>
    <property type="match status" value="1"/>
</dbReference>
<gene>
    <name evidence="2" type="ORF">FGG15_12990</name>
</gene>
<evidence type="ECO:0000259" key="1">
    <source>
        <dbReference type="PROSITE" id="PS50910"/>
    </source>
</evidence>
<evidence type="ECO:0000313" key="3">
    <source>
        <dbReference type="Proteomes" id="UP000751614"/>
    </source>
</evidence>
<dbReference type="InterPro" id="IPR052548">
    <property type="entry name" value="Type_VII_TA_antitoxin"/>
</dbReference>
<dbReference type="PANTHER" id="PTHR33933:SF1">
    <property type="entry name" value="PROTEIN ADENYLYLTRANSFERASE MNTA-RELATED"/>
    <property type="match status" value="1"/>
</dbReference>